<sequence length="205" mass="22711">MDQWQQRYTGGVSQGIRQPGPQIMQTQNTLGQQAMSGQQAGVRRVGAVQQCPGNTMLQTLRQLMRILRSPYSTEQQQQILKILKSNPQLMAAFMKQRRQRQMANLQQQQQSGGAVGGIACTPPSFLDIVEQPSNPKPTHLSAGLRSFFVRNSSMQYAIDFASRPFSSTNPTKISWTSLAFSSKYRSPMDNCSVPEISAVSSANLL</sequence>
<dbReference type="GO" id="GO:0004402">
    <property type="term" value="F:histone acetyltransferase activity"/>
    <property type="evidence" value="ECO:0007669"/>
    <property type="project" value="InterPro"/>
</dbReference>
<dbReference type="GO" id="GO:0005634">
    <property type="term" value="C:nucleus"/>
    <property type="evidence" value="ECO:0007669"/>
    <property type="project" value="InterPro"/>
</dbReference>
<name>A0AAW1VCV5_9CUCU</name>
<reference evidence="7 8" key="1">
    <citation type="submission" date="2023-03" db="EMBL/GenBank/DDBJ databases">
        <title>Genome insight into feeding habits of ladybird beetles.</title>
        <authorList>
            <person name="Li H.-S."/>
            <person name="Huang Y.-H."/>
            <person name="Pang H."/>
        </authorList>
    </citation>
    <scope>NUCLEOTIDE SEQUENCE [LARGE SCALE GENOMIC DNA]</scope>
    <source>
        <strain evidence="7">SYSU_2023b</strain>
        <tissue evidence="7">Whole body</tissue>
    </source>
</reference>
<evidence type="ECO:0000313" key="7">
    <source>
        <dbReference type="EMBL" id="KAK9892570.1"/>
    </source>
</evidence>
<dbReference type="Gene3D" id="1.10.1630.10">
    <property type="entry name" value="Nuclear receptor coactivator, CREB-bp-like, interlocking domain"/>
    <property type="match status" value="1"/>
</dbReference>
<dbReference type="Pfam" id="PF09030">
    <property type="entry name" value="Creb_binding"/>
    <property type="match status" value="1"/>
</dbReference>
<evidence type="ECO:0000256" key="1">
    <source>
        <dbReference type="ARBA" id="ARBA00022737"/>
    </source>
</evidence>
<evidence type="ECO:0000256" key="4">
    <source>
        <dbReference type="ARBA" id="ARBA00023242"/>
    </source>
</evidence>
<dbReference type="InterPro" id="IPR014744">
    <property type="entry name" value="Nuc_rcpt_coact_CREBbp"/>
</dbReference>
<protein>
    <recommendedName>
        <fullName evidence="6">Nuclear receptor coactivator CREB-bp-like interlocking domain-containing protein</fullName>
    </recommendedName>
</protein>
<dbReference type="AlphaFoldDB" id="A0AAW1VCV5"/>
<keyword evidence="3" id="KW-0804">Transcription</keyword>
<evidence type="ECO:0000256" key="5">
    <source>
        <dbReference type="SAM" id="MobiDB-lite"/>
    </source>
</evidence>
<evidence type="ECO:0000259" key="6">
    <source>
        <dbReference type="Pfam" id="PF09030"/>
    </source>
</evidence>
<gene>
    <name evidence="7" type="ORF">WA026_020950</name>
</gene>
<proteinExistence type="predicted"/>
<accession>A0AAW1VCV5</accession>
<dbReference type="InterPro" id="IPR037073">
    <property type="entry name" value="Nuc_rcpt_coact_CREBbp_sf"/>
</dbReference>
<dbReference type="GO" id="GO:0000123">
    <property type="term" value="C:histone acetyltransferase complex"/>
    <property type="evidence" value="ECO:0007669"/>
    <property type="project" value="InterPro"/>
</dbReference>
<evidence type="ECO:0000313" key="8">
    <source>
        <dbReference type="Proteomes" id="UP001431783"/>
    </source>
</evidence>
<dbReference type="EMBL" id="JARQZJ010000136">
    <property type="protein sequence ID" value="KAK9892570.1"/>
    <property type="molecule type" value="Genomic_DNA"/>
</dbReference>
<dbReference type="InterPro" id="IPR009110">
    <property type="entry name" value="Nuc_rcpt_coact"/>
</dbReference>
<organism evidence="7 8">
    <name type="scientific">Henosepilachna vigintioctopunctata</name>
    <dbReference type="NCBI Taxonomy" id="420089"/>
    <lineage>
        <taxon>Eukaryota</taxon>
        <taxon>Metazoa</taxon>
        <taxon>Ecdysozoa</taxon>
        <taxon>Arthropoda</taxon>
        <taxon>Hexapoda</taxon>
        <taxon>Insecta</taxon>
        <taxon>Pterygota</taxon>
        <taxon>Neoptera</taxon>
        <taxon>Endopterygota</taxon>
        <taxon>Coleoptera</taxon>
        <taxon>Polyphaga</taxon>
        <taxon>Cucujiformia</taxon>
        <taxon>Coccinelloidea</taxon>
        <taxon>Coccinellidae</taxon>
        <taxon>Epilachninae</taxon>
        <taxon>Epilachnini</taxon>
        <taxon>Henosepilachna</taxon>
    </lineage>
</organism>
<dbReference type="Proteomes" id="UP001431783">
    <property type="component" value="Unassembled WGS sequence"/>
</dbReference>
<keyword evidence="2" id="KW-0805">Transcription regulation</keyword>
<comment type="caution">
    <text evidence="7">The sequence shown here is derived from an EMBL/GenBank/DDBJ whole genome shotgun (WGS) entry which is preliminary data.</text>
</comment>
<evidence type="ECO:0000256" key="3">
    <source>
        <dbReference type="ARBA" id="ARBA00023163"/>
    </source>
</evidence>
<feature type="region of interest" description="Disordered" evidence="5">
    <location>
        <begin position="1"/>
        <end position="20"/>
    </location>
</feature>
<keyword evidence="4" id="KW-0539">Nucleus</keyword>
<dbReference type="GO" id="GO:0003713">
    <property type="term" value="F:transcription coactivator activity"/>
    <property type="evidence" value="ECO:0007669"/>
    <property type="project" value="InterPro"/>
</dbReference>
<dbReference type="CDD" id="cd20910">
    <property type="entry name" value="NCBD_CREBBP-p300_like"/>
    <property type="match status" value="1"/>
</dbReference>
<evidence type="ECO:0000256" key="2">
    <source>
        <dbReference type="ARBA" id="ARBA00023015"/>
    </source>
</evidence>
<keyword evidence="1" id="KW-0677">Repeat</keyword>
<dbReference type="SUPFAM" id="SSF69125">
    <property type="entry name" value="Nuclear receptor coactivator interlocking domain"/>
    <property type="match status" value="1"/>
</dbReference>
<keyword evidence="8" id="KW-1185">Reference proteome</keyword>
<feature type="domain" description="Nuclear receptor coactivator CREB-bp-like interlocking" evidence="6">
    <location>
        <begin position="17"/>
        <end position="106"/>
    </location>
</feature>